<reference evidence="1" key="1">
    <citation type="submission" date="2023-02" db="EMBL/GenBank/DDBJ databases">
        <title>Description of Herbaspirillum huttiense subsp. nephrolepsisexaltata and Herbaspirillum huttiense subsp. lycopersicon.</title>
        <authorList>
            <person name="Poudel M."/>
            <person name="Sharma A."/>
            <person name="Goss E."/>
            <person name="Tapia J.H."/>
            <person name="Harmon C.M."/>
            <person name="Jones J.B."/>
        </authorList>
    </citation>
    <scope>NUCLEOTIDE SEQUENCE</scope>
    <source>
        <strain evidence="1">NC40101</strain>
    </source>
</reference>
<organism evidence="1">
    <name type="scientific">Herbaspirillum huttiense subsp. nephrolepidis</name>
    <dbReference type="NCBI Taxonomy" id="3075126"/>
    <lineage>
        <taxon>Bacteria</taxon>
        <taxon>Pseudomonadati</taxon>
        <taxon>Pseudomonadota</taxon>
        <taxon>Betaproteobacteria</taxon>
        <taxon>Burkholderiales</taxon>
        <taxon>Oxalobacteraceae</taxon>
        <taxon>Herbaspirillum</taxon>
    </lineage>
</organism>
<sequence>MSKPMKAFDINIFYPAVKPRISLVERMKKAGVLLSTWSKYDNWMSLEHWLVATGDEDGSFRYPVFEGVMPGTSALAYYREFQRNHEPDDPRYLCFWNGQLERGGRASYSDEYNHVDGSPEIVWLTVDHMERWSNPSSLVDALKESAKLFSPRAMFVKPASYTPVFFDKPCVAWMLYLPLQLSTRQVPEAARLEPVHDAAGQLMGTIIISVADTIFDIDNPAHVRIAHDIEVRLTDQNLLPRYPDLLI</sequence>
<accession>A0AAE4K786</accession>
<dbReference type="RefSeq" id="WP_310837757.1">
    <property type="nucleotide sequence ID" value="NZ_JAVLSM010000008.1"/>
</dbReference>
<evidence type="ECO:0000313" key="1">
    <source>
        <dbReference type="EMBL" id="MDT0338166.1"/>
    </source>
</evidence>
<protein>
    <submittedName>
        <fullName evidence="1">Imm52 family immunity protein</fullName>
    </submittedName>
</protein>
<proteinExistence type="predicted"/>
<name>A0AAE4K786_9BURK</name>
<dbReference type="AlphaFoldDB" id="A0AAE4K786"/>
<comment type="caution">
    <text evidence="1">The sequence shown here is derived from an EMBL/GenBank/DDBJ whole genome shotgun (WGS) entry which is preliminary data.</text>
</comment>
<gene>
    <name evidence="1" type="ORF">RJN63_15080</name>
</gene>
<dbReference type="EMBL" id="JAVRAA010000007">
    <property type="protein sequence ID" value="MDT0338166.1"/>
    <property type="molecule type" value="Genomic_DNA"/>
</dbReference>